<dbReference type="InterPro" id="IPR007324">
    <property type="entry name" value="Sugar-bd_dom_put"/>
</dbReference>
<reference evidence="7 8" key="1">
    <citation type="journal article" date="2006" name="J. Bacteriol.">
        <title>Complete genome sequence of Yersinia pestis strains Antiqua and Nepal516: evidence of gene reduction in an emerging pathogen.</title>
        <authorList>
            <person name="Chain P.S."/>
            <person name="Hu P."/>
            <person name="Malfatti S.A."/>
            <person name="Radnedge L."/>
            <person name="Larimer F."/>
            <person name="Vergez L.M."/>
            <person name="Worsham P."/>
            <person name="Chu M.C."/>
            <person name="Andersen G.L."/>
        </authorList>
    </citation>
    <scope>NUCLEOTIDE SEQUENCE [LARGE SCALE GENOMIC DNA]</scope>
    <source>
        <strain evidence="7 8">Antiqua</strain>
    </source>
</reference>
<dbReference type="AlphaFoldDB" id="A0A0E1NUK5"/>
<dbReference type="GO" id="GO:0003677">
    <property type="term" value="F:DNA binding"/>
    <property type="evidence" value="ECO:0007669"/>
    <property type="project" value="UniProtKB-KW"/>
</dbReference>
<feature type="domain" description="Sugar-binding" evidence="6">
    <location>
        <begin position="63"/>
        <end position="314"/>
    </location>
</feature>
<dbReference type="GO" id="GO:0003700">
    <property type="term" value="F:DNA-binding transcription factor activity"/>
    <property type="evidence" value="ECO:0007669"/>
    <property type="project" value="InterPro"/>
</dbReference>
<dbReference type="GO" id="GO:0030246">
    <property type="term" value="F:carbohydrate binding"/>
    <property type="evidence" value="ECO:0007669"/>
    <property type="project" value="InterPro"/>
</dbReference>
<keyword evidence="2" id="KW-0805">Transcription regulation</keyword>
<dbReference type="Gene3D" id="3.40.50.1360">
    <property type="match status" value="1"/>
</dbReference>
<dbReference type="PANTHER" id="PTHR34294">
    <property type="entry name" value="TRANSCRIPTIONAL REGULATOR-RELATED"/>
    <property type="match status" value="1"/>
</dbReference>
<accession>A0A0E1NUK5</accession>
<dbReference type="Pfam" id="PF04198">
    <property type="entry name" value="Sugar-bind"/>
    <property type="match status" value="1"/>
</dbReference>
<dbReference type="HOGENOM" id="CLU_054506_1_1_6"/>
<dbReference type="InterPro" id="IPR051054">
    <property type="entry name" value="SorC_transcr_regulators"/>
</dbReference>
<comment type="similarity">
    <text evidence="1">Belongs to the SorC transcriptional regulatory family.</text>
</comment>
<evidence type="ECO:0000256" key="1">
    <source>
        <dbReference type="ARBA" id="ARBA00010466"/>
    </source>
</evidence>
<evidence type="ECO:0000313" key="8">
    <source>
        <dbReference type="Proteomes" id="UP000001971"/>
    </source>
</evidence>
<name>A0A0E1NUK5_YERPA</name>
<evidence type="ECO:0000259" key="5">
    <source>
        <dbReference type="Pfam" id="PF01047"/>
    </source>
</evidence>
<dbReference type="EMBL" id="CP000308">
    <property type="protein sequence ID" value="ABG14797.1"/>
    <property type="molecule type" value="Genomic_DNA"/>
</dbReference>
<dbReference type="InterPro" id="IPR000835">
    <property type="entry name" value="HTH_MarR-typ"/>
</dbReference>
<evidence type="ECO:0000256" key="2">
    <source>
        <dbReference type="ARBA" id="ARBA00023015"/>
    </source>
</evidence>
<dbReference type="Proteomes" id="UP000001971">
    <property type="component" value="Chromosome"/>
</dbReference>
<evidence type="ECO:0000259" key="6">
    <source>
        <dbReference type="Pfam" id="PF04198"/>
    </source>
</evidence>
<keyword evidence="3" id="KW-0238">DNA-binding</keyword>
<dbReference type="InterPro" id="IPR036390">
    <property type="entry name" value="WH_DNA-bd_sf"/>
</dbReference>
<dbReference type="GeneID" id="57975399"/>
<dbReference type="InterPro" id="IPR037171">
    <property type="entry name" value="NagB/RpiA_transferase-like"/>
</dbReference>
<dbReference type="Gene3D" id="1.10.10.60">
    <property type="entry name" value="Homeodomain-like"/>
    <property type="match status" value="1"/>
</dbReference>
<dbReference type="PANTHER" id="PTHR34294:SF12">
    <property type="entry name" value="SUGAR-BINDING TRANSCRIPTIONAL REGULATOR"/>
    <property type="match status" value="1"/>
</dbReference>
<evidence type="ECO:0000256" key="4">
    <source>
        <dbReference type="ARBA" id="ARBA00023163"/>
    </source>
</evidence>
<dbReference type="RefSeq" id="WP_002209443.1">
    <property type="nucleotide sequence ID" value="NC_008150.1"/>
</dbReference>
<sequence>MSRQDEQRLLVKIATLYYTEGMKQSEIADSLHLSQSFVSRAITRCVKEGVVKISVIQPANMFIGIESRIQKHYGIDQAIVVDITDDASPAQIKQAIGSAAAHYMQTSIRPNDMVGISSWSSTIRAMVDNLHPLNIKTSGVIQLLGGVGPNGNVQATLLTQSLANILNCPAYLLPAQSIERSTEDRARLISSGEVADVVNKFAEVDLALVGIGVLEPSQLLKNSGNYYHEEMLKLLAERGAVGDLCLHYFDAAGNAVLSDEEDPVIGMSLPQLRACPRVVALAGGIEKSAAIRGALTGNYIDVLITDRLTAETLL</sequence>
<dbReference type="SUPFAM" id="SSF46785">
    <property type="entry name" value="Winged helix' DNA-binding domain"/>
    <property type="match status" value="1"/>
</dbReference>
<dbReference type="Pfam" id="PF01047">
    <property type="entry name" value="MarR"/>
    <property type="match status" value="1"/>
</dbReference>
<gene>
    <name evidence="7" type="ordered locus">YPA_2835</name>
</gene>
<organism evidence="7 8">
    <name type="scientific">Yersinia pestis bv. Antiqua (strain Antiqua)</name>
    <dbReference type="NCBI Taxonomy" id="360102"/>
    <lineage>
        <taxon>Bacteria</taxon>
        <taxon>Pseudomonadati</taxon>
        <taxon>Pseudomonadota</taxon>
        <taxon>Gammaproteobacteria</taxon>
        <taxon>Enterobacterales</taxon>
        <taxon>Yersiniaceae</taxon>
        <taxon>Yersinia</taxon>
    </lineage>
</organism>
<proteinExistence type="inferred from homology"/>
<protein>
    <submittedName>
        <fullName evidence="7">Putative transcriptional regulatory protein</fullName>
    </submittedName>
</protein>
<dbReference type="KEGG" id="ypa:YPA_2835"/>
<feature type="domain" description="HTH marR-type" evidence="5">
    <location>
        <begin position="14"/>
        <end position="51"/>
    </location>
</feature>
<evidence type="ECO:0000313" key="7">
    <source>
        <dbReference type="EMBL" id="ABG14797.1"/>
    </source>
</evidence>
<dbReference type="SUPFAM" id="SSF100950">
    <property type="entry name" value="NagB/RpiA/CoA transferase-like"/>
    <property type="match status" value="1"/>
</dbReference>
<dbReference type="PATRIC" id="fig|360102.15.peg.1518"/>
<keyword evidence="4" id="KW-0804">Transcription</keyword>
<evidence type="ECO:0000256" key="3">
    <source>
        <dbReference type="ARBA" id="ARBA00023125"/>
    </source>
</evidence>